<dbReference type="Gene3D" id="3.40.630.30">
    <property type="match status" value="1"/>
</dbReference>
<dbReference type="GO" id="GO:0016740">
    <property type="term" value="F:transferase activity"/>
    <property type="evidence" value="ECO:0007669"/>
    <property type="project" value="UniProtKB-KW"/>
</dbReference>
<keyword evidence="2" id="KW-1185">Reference proteome</keyword>
<dbReference type="InterPro" id="IPR016181">
    <property type="entry name" value="Acyl_CoA_acyltransferase"/>
</dbReference>
<name>A0A327JY01_9BRAD</name>
<dbReference type="SUPFAM" id="SSF55729">
    <property type="entry name" value="Acyl-CoA N-acyltransferases (Nat)"/>
    <property type="match status" value="1"/>
</dbReference>
<dbReference type="EMBL" id="NPEU01000606">
    <property type="protein sequence ID" value="RAI30496.1"/>
    <property type="molecule type" value="Genomic_DNA"/>
</dbReference>
<protein>
    <submittedName>
        <fullName evidence="1">GNAT family N-acetyltransferase</fullName>
    </submittedName>
</protein>
<organism evidence="1 2">
    <name type="scientific">Rhodoplanes elegans</name>
    <dbReference type="NCBI Taxonomy" id="29408"/>
    <lineage>
        <taxon>Bacteria</taxon>
        <taxon>Pseudomonadati</taxon>
        <taxon>Pseudomonadota</taxon>
        <taxon>Alphaproteobacteria</taxon>
        <taxon>Hyphomicrobiales</taxon>
        <taxon>Nitrobacteraceae</taxon>
        <taxon>Rhodoplanes</taxon>
    </lineage>
</organism>
<evidence type="ECO:0000313" key="2">
    <source>
        <dbReference type="Proteomes" id="UP000248863"/>
    </source>
</evidence>
<sequence>RGVAKAHLLVRETNTGVVAFYEQLGFATAPRVMMAKWLNAPP</sequence>
<feature type="non-terminal residue" evidence="1">
    <location>
        <position position="1"/>
    </location>
</feature>
<dbReference type="Proteomes" id="UP000248863">
    <property type="component" value="Unassembled WGS sequence"/>
</dbReference>
<reference evidence="1 2" key="1">
    <citation type="submission" date="2017-07" db="EMBL/GenBank/DDBJ databases">
        <title>Draft Genome Sequences of Select Purple Nonsulfur Bacteria.</title>
        <authorList>
            <person name="Lasarre B."/>
            <person name="Mckinlay J.B."/>
        </authorList>
    </citation>
    <scope>NUCLEOTIDE SEQUENCE [LARGE SCALE GENOMIC DNA]</scope>
    <source>
        <strain evidence="1 2">DSM 11907</strain>
    </source>
</reference>
<evidence type="ECO:0000313" key="1">
    <source>
        <dbReference type="EMBL" id="RAI30496.1"/>
    </source>
</evidence>
<gene>
    <name evidence="1" type="ORF">CH338_27540</name>
</gene>
<proteinExistence type="predicted"/>
<dbReference type="AlphaFoldDB" id="A0A327JY01"/>
<keyword evidence="1" id="KW-0808">Transferase</keyword>
<comment type="caution">
    <text evidence="1">The sequence shown here is derived from an EMBL/GenBank/DDBJ whole genome shotgun (WGS) entry which is preliminary data.</text>
</comment>
<accession>A0A327JY01</accession>